<comment type="caution">
    <text evidence="2">The sequence shown here is derived from an EMBL/GenBank/DDBJ whole genome shotgun (WGS) entry which is preliminary data.</text>
</comment>
<accession>A0ABP5DQB0</accession>
<keyword evidence="1" id="KW-0472">Membrane</keyword>
<gene>
    <name evidence="2" type="ORF">GCM10009799_07470</name>
</gene>
<evidence type="ECO:0008006" key="4">
    <source>
        <dbReference type="Google" id="ProtNLM"/>
    </source>
</evidence>
<sequence length="127" mass="13198">MYIPAVIALRFAGWSMVIVAMASLTVRRRPGTASVMRMSLSVVVGGAGATPPRLHADLTVRGPPGSSTPRRLGAMGAGALGVDRCQSPLRAGWPGPPADETVRLGAPEKNALFTVLVGAASRYLDFD</sequence>
<dbReference type="Proteomes" id="UP001501585">
    <property type="component" value="Unassembled WGS sequence"/>
</dbReference>
<dbReference type="EMBL" id="BAAAPC010000002">
    <property type="protein sequence ID" value="GAA1984541.1"/>
    <property type="molecule type" value="Genomic_DNA"/>
</dbReference>
<keyword evidence="3" id="KW-1185">Reference proteome</keyword>
<name>A0ABP5DQB0_9ACTN</name>
<organism evidence="2 3">
    <name type="scientific">Nocardiopsis rhodophaea</name>
    <dbReference type="NCBI Taxonomy" id="280238"/>
    <lineage>
        <taxon>Bacteria</taxon>
        <taxon>Bacillati</taxon>
        <taxon>Actinomycetota</taxon>
        <taxon>Actinomycetes</taxon>
        <taxon>Streptosporangiales</taxon>
        <taxon>Nocardiopsidaceae</taxon>
        <taxon>Nocardiopsis</taxon>
    </lineage>
</organism>
<feature type="transmembrane region" description="Helical" evidence="1">
    <location>
        <begin position="6"/>
        <end position="26"/>
    </location>
</feature>
<keyword evidence="1" id="KW-1133">Transmembrane helix</keyword>
<proteinExistence type="predicted"/>
<keyword evidence="1" id="KW-0812">Transmembrane</keyword>
<evidence type="ECO:0000313" key="3">
    <source>
        <dbReference type="Proteomes" id="UP001501585"/>
    </source>
</evidence>
<reference evidence="3" key="1">
    <citation type="journal article" date="2019" name="Int. J. Syst. Evol. Microbiol.">
        <title>The Global Catalogue of Microorganisms (GCM) 10K type strain sequencing project: providing services to taxonomists for standard genome sequencing and annotation.</title>
        <authorList>
            <consortium name="The Broad Institute Genomics Platform"/>
            <consortium name="The Broad Institute Genome Sequencing Center for Infectious Disease"/>
            <person name="Wu L."/>
            <person name="Ma J."/>
        </authorList>
    </citation>
    <scope>NUCLEOTIDE SEQUENCE [LARGE SCALE GENOMIC DNA]</scope>
    <source>
        <strain evidence="3">JCM 15313</strain>
    </source>
</reference>
<evidence type="ECO:0000313" key="2">
    <source>
        <dbReference type="EMBL" id="GAA1984541.1"/>
    </source>
</evidence>
<evidence type="ECO:0000256" key="1">
    <source>
        <dbReference type="SAM" id="Phobius"/>
    </source>
</evidence>
<protein>
    <recommendedName>
        <fullName evidence="4">Secreted protein</fullName>
    </recommendedName>
</protein>